<reference evidence="1 2" key="1">
    <citation type="journal article" date="2015" name="Nature">
        <title>rRNA introns, odd ribosomes, and small enigmatic genomes across a large radiation of phyla.</title>
        <authorList>
            <person name="Brown C.T."/>
            <person name="Hug L.A."/>
            <person name="Thomas B.C."/>
            <person name="Sharon I."/>
            <person name="Castelle C.J."/>
            <person name="Singh A."/>
            <person name="Wilkins M.J."/>
            <person name="Williams K.H."/>
            <person name="Banfield J.F."/>
        </authorList>
    </citation>
    <scope>NUCLEOTIDE SEQUENCE [LARGE SCALE GENOMIC DNA]</scope>
</reference>
<accession>A0A0G1RL67</accession>
<dbReference type="STRING" id="1618358.UX80_C0006G0039"/>
<dbReference type="InterPro" id="IPR043519">
    <property type="entry name" value="NT_sf"/>
</dbReference>
<sequence>MASLPPSLRDTLAYFAKYNYPLTAEELWFWQHGTTFSKLEIRNFLGKLGQLEIRNWQLRRQREQFSKKKWLIARQVRESLKRFPSIAAVYVTGALAMNNCPENDDIDIMIITSPNTLWPTRFFVNLLLNSLRRHPGDATAPDKICPNLWLDSNHLQITPHDIYRAHEILQAKILWDRAHIHSQFLLANSWVKKFLPVAYSQSLGQLEIRSIRSINPILYILNILFFLPQYLYMLPKMTSERVSLHSAFFHPQK</sequence>
<gene>
    <name evidence="1" type="ORF">UX80_C0006G0039</name>
</gene>
<comment type="caution">
    <text evidence="1">The sequence shown here is derived from an EMBL/GenBank/DDBJ whole genome shotgun (WGS) entry which is preliminary data.</text>
</comment>
<evidence type="ECO:0000313" key="2">
    <source>
        <dbReference type="Proteomes" id="UP000034307"/>
    </source>
</evidence>
<dbReference type="SUPFAM" id="SSF81301">
    <property type="entry name" value="Nucleotidyltransferase"/>
    <property type="match status" value="1"/>
</dbReference>
<evidence type="ECO:0008006" key="3">
    <source>
        <dbReference type="Google" id="ProtNLM"/>
    </source>
</evidence>
<dbReference type="EMBL" id="LCNO01000006">
    <property type="protein sequence ID" value="KKU58069.1"/>
    <property type="molecule type" value="Genomic_DNA"/>
</dbReference>
<dbReference type="Proteomes" id="UP000034307">
    <property type="component" value="Unassembled WGS sequence"/>
</dbReference>
<evidence type="ECO:0000313" key="1">
    <source>
        <dbReference type="EMBL" id="KKU58069.1"/>
    </source>
</evidence>
<dbReference type="AlphaFoldDB" id="A0A0G1RL67"/>
<protein>
    <recommendedName>
        <fullName evidence="3">Polymerase nucleotidyl transferase domain-containing protein</fullName>
    </recommendedName>
</protein>
<proteinExistence type="predicted"/>
<organism evidence="1 2">
    <name type="scientific">Candidatus Amesbacteria bacterium GW2011_GWA2_47_11b</name>
    <dbReference type="NCBI Taxonomy" id="1618358"/>
    <lineage>
        <taxon>Bacteria</taxon>
        <taxon>Candidatus Amesiibacteriota</taxon>
    </lineage>
</organism>
<name>A0A0G1RL67_9BACT</name>